<proteinExistence type="predicted"/>
<protein>
    <submittedName>
        <fullName evidence="2">Homing endonuclease B</fullName>
    </submittedName>
</protein>
<keyword evidence="2" id="KW-0255">Endonuclease</keyword>
<keyword evidence="3" id="KW-1185">Reference proteome</keyword>
<evidence type="ECO:0000259" key="1">
    <source>
        <dbReference type="Pfam" id="PF13392"/>
    </source>
</evidence>
<dbReference type="InterPro" id="IPR044925">
    <property type="entry name" value="His-Me_finger_sf"/>
</dbReference>
<dbReference type="Proteomes" id="UP000321257">
    <property type="component" value="Segment"/>
</dbReference>
<evidence type="ECO:0000313" key="2">
    <source>
        <dbReference type="EMBL" id="QEA11121.1"/>
    </source>
</evidence>
<accession>A0A5B8RNB9</accession>
<name>A0A5B8RNB9_9CAUD</name>
<dbReference type="Pfam" id="PF13392">
    <property type="entry name" value="HNH_3"/>
    <property type="match status" value="1"/>
</dbReference>
<gene>
    <name evidence="2" type="ORF">Th1_040</name>
</gene>
<dbReference type="GO" id="GO:0004519">
    <property type="term" value="F:endonuclease activity"/>
    <property type="evidence" value="ECO:0007669"/>
    <property type="project" value="UniProtKB-KW"/>
</dbReference>
<dbReference type="Gene3D" id="3.90.75.20">
    <property type="match status" value="1"/>
</dbReference>
<reference evidence="2 3" key="1">
    <citation type="submission" date="2019-06" db="EMBL/GenBank/DDBJ databases">
        <authorList>
            <person name="Kang H."/>
            <person name="Kim J."/>
            <person name="Kim K."/>
        </authorList>
    </citation>
    <scope>NUCLEOTIDE SEQUENCE [LARGE SCALE GENOMIC DNA]</scope>
</reference>
<evidence type="ECO:0000313" key="3">
    <source>
        <dbReference type="Proteomes" id="UP000321257"/>
    </source>
</evidence>
<feature type="domain" description="HNH nuclease" evidence="1">
    <location>
        <begin position="53"/>
        <end position="95"/>
    </location>
</feature>
<dbReference type="EMBL" id="MN026741">
    <property type="protein sequence ID" value="QEA11121.1"/>
    <property type="molecule type" value="Genomic_DNA"/>
</dbReference>
<organism evidence="2 3">
    <name type="scientific">Salmonella phage Th1</name>
    <dbReference type="NCBI Taxonomy" id="2589656"/>
    <lineage>
        <taxon>Viruses</taxon>
        <taxon>Duplodnaviria</taxon>
        <taxon>Heunggongvirae</taxon>
        <taxon>Uroviricota</taxon>
        <taxon>Caudoviricetes</taxon>
        <taxon>Demerecviridae</taxon>
        <taxon>Markadamsvirinae</taxon>
        <taxon>Tequintavirus</taxon>
        <taxon>Tequintavirus Th1</taxon>
    </lineage>
</organism>
<keyword evidence="2" id="KW-0378">Hydrolase</keyword>
<sequence length="174" mass="20641">MITQERLKELLIYDPETGLFFRRLKSGRIKPINNKPNNYGYIQIRVGDGHRELAHRLAFLYMEGYIPEFVDHINRIRDDNRWNNLRDSSRQENNRNRTATSNSGYLGVSWDTHLQKWRVYTNNNEGIRVYGGLFKYEDLEFAVCKANELRLELHGALAVIEEFTGFPKEMERRT</sequence>
<dbReference type="InterPro" id="IPR003615">
    <property type="entry name" value="HNH_nuc"/>
</dbReference>
<keyword evidence="2" id="KW-0540">Nuclease</keyword>
<dbReference type="SUPFAM" id="SSF54060">
    <property type="entry name" value="His-Me finger endonucleases"/>
    <property type="match status" value="1"/>
</dbReference>